<proteinExistence type="predicted"/>
<dbReference type="SUPFAM" id="SSF53098">
    <property type="entry name" value="Ribonuclease H-like"/>
    <property type="match status" value="1"/>
</dbReference>
<comment type="caution">
    <text evidence="1">The sequence shown here is derived from an EMBL/GenBank/DDBJ whole genome shotgun (WGS) entry which is preliminary data.</text>
</comment>
<evidence type="ECO:0000313" key="2">
    <source>
        <dbReference type="Proteomes" id="UP001470230"/>
    </source>
</evidence>
<sequence>MWRIIFIKAWRYMHVCKNGYKIQNFDIVSIPPISSSEPTPRKNVADYGLVVEQLIRFVCTSNIQLHAMDNEYFRQALYILNPEFDFPLRETMPKRIIEFADELKNKTYEQLANQRGSLLYDSAKKWSRNYQGVICQAQNELFLLSLDITKDNKAETITPIIIDVIQKLQKHNSEVIAICPDSDNTNKSVFDPDKGIIRKVSKDNFIRQTCCEHIANLVIEDTFVRNDSNRFIFENIHAILQNENPHNLKKSGFPHIQTIRWNSLYYCVKYIVKNIIKNTDSINNEVQKCIDTIESKITWENLLNIQKIMNNYIKLVEKDETNLSSMMNEFIYTYNHLSNNESQVSQCLAECLFERFFNDFPLKLPAFAYILTREGLIYVFSAPEDD</sequence>
<gene>
    <name evidence="1" type="ORF">M9Y10_027441</name>
</gene>
<keyword evidence="2" id="KW-1185">Reference proteome</keyword>
<organism evidence="1 2">
    <name type="scientific">Tritrichomonas musculus</name>
    <dbReference type="NCBI Taxonomy" id="1915356"/>
    <lineage>
        <taxon>Eukaryota</taxon>
        <taxon>Metamonada</taxon>
        <taxon>Parabasalia</taxon>
        <taxon>Tritrichomonadida</taxon>
        <taxon>Tritrichomonadidae</taxon>
        <taxon>Tritrichomonas</taxon>
    </lineage>
</organism>
<dbReference type="Proteomes" id="UP001470230">
    <property type="component" value="Unassembled WGS sequence"/>
</dbReference>
<evidence type="ECO:0008006" key="3">
    <source>
        <dbReference type="Google" id="ProtNLM"/>
    </source>
</evidence>
<evidence type="ECO:0000313" key="1">
    <source>
        <dbReference type="EMBL" id="KAK8841240.1"/>
    </source>
</evidence>
<dbReference type="InterPro" id="IPR012337">
    <property type="entry name" value="RNaseH-like_sf"/>
</dbReference>
<name>A0ABR2H4W2_9EUKA</name>
<dbReference type="EMBL" id="JAPFFF010000042">
    <property type="protein sequence ID" value="KAK8841240.1"/>
    <property type="molecule type" value="Genomic_DNA"/>
</dbReference>
<reference evidence="1 2" key="1">
    <citation type="submission" date="2024-04" db="EMBL/GenBank/DDBJ databases">
        <title>Tritrichomonas musculus Genome.</title>
        <authorList>
            <person name="Alves-Ferreira E."/>
            <person name="Grigg M."/>
            <person name="Lorenzi H."/>
            <person name="Galac M."/>
        </authorList>
    </citation>
    <scope>NUCLEOTIDE SEQUENCE [LARGE SCALE GENOMIC DNA]</scope>
    <source>
        <strain evidence="1 2">EAF2021</strain>
    </source>
</reference>
<protein>
    <recommendedName>
        <fullName evidence="3">DUF659 domain-containing protein</fullName>
    </recommendedName>
</protein>
<accession>A0ABR2H4W2</accession>